<accession>A0A0P7BGI0</accession>
<feature type="transmembrane region" description="Helical" evidence="1">
    <location>
        <begin position="84"/>
        <end position="107"/>
    </location>
</feature>
<evidence type="ECO:0000313" key="3">
    <source>
        <dbReference type="Proteomes" id="UP000050424"/>
    </source>
</evidence>
<organism evidence="2 3">
    <name type="scientific">Neonectria ditissima</name>
    <dbReference type="NCBI Taxonomy" id="78410"/>
    <lineage>
        <taxon>Eukaryota</taxon>
        <taxon>Fungi</taxon>
        <taxon>Dikarya</taxon>
        <taxon>Ascomycota</taxon>
        <taxon>Pezizomycotina</taxon>
        <taxon>Sordariomycetes</taxon>
        <taxon>Hypocreomycetidae</taxon>
        <taxon>Hypocreales</taxon>
        <taxon>Nectriaceae</taxon>
        <taxon>Neonectria</taxon>
    </lineage>
</organism>
<protein>
    <recommendedName>
        <fullName evidence="4">Transmembrane protein</fullName>
    </recommendedName>
</protein>
<evidence type="ECO:0000256" key="1">
    <source>
        <dbReference type="SAM" id="Phobius"/>
    </source>
</evidence>
<reference evidence="2 3" key="1">
    <citation type="submission" date="2015-09" db="EMBL/GenBank/DDBJ databases">
        <title>Draft genome of a European isolate of the apple canker pathogen Neonectria ditissima.</title>
        <authorList>
            <person name="Gomez-Cortecero A."/>
            <person name="Harrison R.J."/>
            <person name="Armitage A.D."/>
        </authorList>
    </citation>
    <scope>NUCLEOTIDE SEQUENCE [LARGE SCALE GENOMIC DNA]</scope>
    <source>
        <strain evidence="2 3">R09/05</strain>
    </source>
</reference>
<evidence type="ECO:0000313" key="2">
    <source>
        <dbReference type="EMBL" id="KPM39614.1"/>
    </source>
</evidence>
<name>A0A0P7BGI0_9HYPO</name>
<keyword evidence="1" id="KW-0812">Transmembrane</keyword>
<sequence>MFLSLDEALLSARMVPTSQPLQGDHDFKSPTPDRATIVKVLVLVSVFGWVFFGVMSILCINGRGRAGRWVPEWYLDSRGSGWNRAAVVAWWATVVVLWPVILPVLVLRMGFRGMVRHCRGREVEDGREEK</sequence>
<dbReference type="AlphaFoldDB" id="A0A0P7BGI0"/>
<dbReference type="Proteomes" id="UP000050424">
    <property type="component" value="Unassembled WGS sequence"/>
</dbReference>
<keyword evidence="1" id="KW-0472">Membrane</keyword>
<dbReference type="EMBL" id="LKCW01000102">
    <property type="protein sequence ID" value="KPM39614.1"/>
    <property type="molecule type" value="Genomic_DNA"/>
</dbReference>
<comment type="caution">
    <text evidence="2">The sequence shown here is derived from an EMBL/GenBank/DDBJ whole genome shotgun (WGS) entry which is preliminary data.</text>
</comment>
<evidence type="ECO:0008006" key="4">
    <source>
        <dbReference type="Google" id="ProtNLM"/>
    </source>
</evidence>
<keyword evidence="1" id="KW-1133">Transmembrane helix</keyword>
<feature type="transmembrane region" description="Helical" evidence="1">
    <location>
        <begin position="40"/>
        <end position="64"/>
    </location>
</feature>
<dbReference type="OrthoDB" id="4927953at2759"/>
<proteinExistence type="predicted"/>
<gene>
    <name evidence="2" type="ORF">AK830_g6946</name>
</gene>
<keyword evidence="3" id="KW-1185">Reference proteome</keyword>